<dbReference type="Gramene" id="OMO61022">
    <property type="protein sequence ID" value="OMO61022"/>
    <property type="gene ID" value="CCACVL1_23774"/>
</dbReference>
<accession>A0A1R3GSI4</accession>
<evidence type="ECO:0000259" key="1">
    <source>
        <dbReference type="PROSITE" id="PS50879"/>
    </source>
</evidence>
<organism evidence="2 3">
    <name type="scientific">Corchorus capsularis</name>
    <name type="common">Jute</name>
    <dbReference type="NCBI Taxonomy" id="210143"/>
    <lineage>
        <taxon>Eukaryota</taxon>
        <taxon>Viridiplantae</taxon>
        <taxon>Streptophyta</taxon>
        <taxon>Embryophyta</taxon>
        <taxon>Tracheophyta</taxon>
        <taxon>Spermatophyta</taxon>
        <taxon>Magnoliopsida</taxon>
        <taxon>eudicotyledons</taxon>
        <taxon>Gunneridae</taxon>
        <taxon>Pentapetalae</taxon>
        <taxon>rosids</taxon>
        <taxon>malvids</taxon>
        <taxon>Malvales</taxon>
        <taxon>Malvaceae</taxon>
        <taxon>Grewioideae</taxon>
        <taxon>Apeibeae</taxon>
        <taxon>Corchorus</taxon>
    </lineage>
</organism>
<comment type="caution">
    <text evidence="2">The sequence shown here is derived from an EMBL/GenBank/DDBJ whole genome shotgun (WGS) entry which is preliminary data.</text>
</comment>
<dbReference type="InterPro" id="IPR044730">
    <property type="entry name" value="RNase_H-like_dom_plant"/>
</dbReference>
<feature type="domain" description="RNase H type-1" evidence="1">
    <location>
        <begin position="1"/>
        <end position="75"/>
    </location>
</feature>
<dbReference type="Proteomes" id="UP000188268">
    <property type="component" value="Unassembled WGS sequence"/>
</dbReference>
<dbReference type="OMA" id="RWNENHK"/>
<proteinExistence type="predicted"/>
<dbReference type="GO" id="GO:0004523">
    <property type="term" value="F:RNA-DNA hybrid ribonuclease activity"/>
    <property type="evidence" value="ECO:0007669"/>
    <property type="project" value="InterPro"/>
</dbReference>
<dbReference type="Gene3D" id="3.30.420.10">
    <property type="entry name" value="Ribonuclease H-like superfamily/Ribonuclease H"/>
    <property type="match status" value="1"/>
</dbReference>
<dbReference type="GO" id="GO:0003676">
    <property type="term" value="F:nucleic acid binding"/>
    <property type="evidence" value="ECO:0007669"/>
    <property type="project" value="InterPro"/>
</dbReference>
<dbReference type="InterPro" id="IPR036397">
    <property type="entry name" value="RNaseH_sf"/>
</dbReference>
<dbReference type="OrthoDB" id="1002123at2759"/>
<dbReference type="PANTHER" id="PTHR33033:SF109">
    <property type="entry name" value="PROTEIN, PUTATIVE-RELATED"/>
    <property type="match status" value="1"/>
</dbReference>
<dbReference type="Pfam" id="PF13456">
    <property type="entry name" value="RVT_3"/>
    <property type="match status" value="1"/>
</dbReference>
<dbReference type="SUPFAM" id="SSF53098">
    <property type="entry name" value="Ribonuclease H-like"/>
    <property type="match status" value="1"/>
</dbReference>
<evidence type="ECO:0000313" key="2">
    <source>
        <dbReference type="EMBL" id="OMO61022.1"/>
    </source>
</evidence>
<dbReference type="PANTHER" id="PTHR33033">
    <property type="entry name" value="POLYNUCLEOTIDYL TRANSFERASE, RIBONUCLEASE H-LIKE SUPERFAMILY PROTEIN-RELATED"/>
    <property type="match status" value="1"/>
</dbReference>
<gene>
    <name evidence="2" type="ORF">CCACVL1_23774</name>
</gene>
<dbReference type="AlphaFoldDB" id="A0A1R3GSI4"/>
<dbReference type="InterPro" id="IPR002156">
    <property type="entry name" value="RNaseH_domain"/>
</dbReference>
<evidence type="ECO:0000313" key="3">
    <source>
        <dbReference type="Proteomes" id="UP000188268"/>
    </source>
</evidence>
<dbReference type="InterPro" id="IPR012337">
    <property type="entry name" value="RNaseH-like_sf"/>
</dbReference>
<reference evidence="2 3" key="1">
    <citation type="submission" date="2013-09" db="EMBL/GenBank/DDBJ databases">
        <title>Corchorus capsularis genome sequencing.</title>
        <authorList>
            <person name="Alam M."/>
            <person name="Haque M.S."/>
            <person name="Islam M.S."/>
            <person name="Emdad E.M."/>
            <person name="Islam M.M."/>
            <person name="Ahmed B."/>
            <person name="Halim A."/>
            <person name="Hossen Q.M.M."/>
            <person name="Hossain M.Z."/>
            <person name="Ahmed R."/>
            <person name="Khan M.M."/>
            <person name="Islam R."/>
            <person name="Rashid M.M."/>
            <person name="Khan S.A."/>
            <person name="Rahman M.S."/>
            <person name="Alam M."/>
        </authorList>
    </citation>
    <scope>NUCLEOTIDE SEQUENCE [LARGE SCALE GENOMIC DNA]</scope>
    <source>
        <strain evidence="3">cv. CVL-1</strain>
        <tissue evidence="2">Whole seedling</tissue>
    </source>
</reference>
<protein>
    <recommendedName>
        <fullName evidence="1">RNase H type-1 domain-containing protein</fullName>
    </recommendedName>
</protein>
<name>A0A1R3GSI4_COCAP</name>
<sequence>MDGSVQRKPGPGGIGGILRDHEGKTLLEFSKSVGRVDSNEAEFRAIREALLICSASSWALSYPVILESDSSNACG</sequence>
<dbReference type="PROSITE" id="PS50879">
    <property type="entry name" value="RNASE_H_1"/>
    <property type="match status" value="1"/>
</dbReference>
<dbReference type="EMBL" id="AWWV01013594">
    <property type="protein sequence ID" value="OMO61022.1"/>
    <property type="molecule type" value="Genomic_DNA"/>
</dbReference>
<keyword evidence="3" id="KW-1185">Reference proteome</keyword>
<dbReference type="CDD" id="cd06222">
    <property type="entry name" value="RNase_H_like"/>
    <property type="match status" value="1"/>
</dbReference>